<evidence type="ECO:0000313" key="6">
    <source>
        <dbReference type="Proteomes" id="UP000694385"/>
    </source>
</evidence>
<comment type="similarity">
    <text evidence="2 4">Belongs to the IL-1 family.</text>
</comment>
<proteinExistence type="inferred from homology"/>
<dbReference type="GO" id="GO:0005149">
    <property type="term" value="F:interleukin-1 receptor binding"/>
    <property type="evidence" value="ECO:0007669"/>
    <property type="project" value="UniProtKB-UniRule"/>
</dbReference>
<dbReference type="GO" id="GO:0005615">
    <property type="term" value="C:extracellular space"/>
    <property type="evidence" value="ECO:0007669"/>
    <property type="project" value="InterPro"/>
</dbReference>
<organism evidence="5 6">
    <name type="scientific">Jaculus jaculus</name>
    <name type="common">Lesser Egyptian jerboa</name>
    <dbReference type="NCBI Taxonomy" id="51337"/>
    <lineage>
        <taxon>Eukaryota</taxon>
        <taxon>Metazoa</taxon>
        <taxon>Chordata</taxon>
        <taxon>Craniata</taxon>
        <taxon>Vertebrata</taxon>
        <taxon>Euteleostomi</taxon>
        <taxon>Mammalia</taxon>
        <taxon>Eutheria</taxon>
        <taxon>Euarchontoglires</taxon>
        <taxon>Glires</taxon>
        <taxon>Rodentia</taxon>
        <taxon>Myomorpha</taxon>
        <taxon>Dipodoidea</taxon>
        <taxon>Dipodidae</taxon>
        <taxon>Dipodinae</taxon>
        <taxon>Jaculus</taxon>
    </lineage>
</organism>
<reference evidence="5" key="2">
    <citation type="submission" date="2025-09" db="UniProtKB">
        <authorList>
            <consortium name="Ensembl"/>
        </authorList>
    </citation>
    <scope>IDENTIFICATION</scope>
</reference>
<dbReference type="Proteomes" id="UP000694385">
    <property type="component" value="Unassembled WGS sequence"/>
</dbReference>
<dbReference type="PRINTS" id="PR01360">
    <property type="entry name" value="INTRLEUKIN1X"/>
</dbReference>
<evidence type="ECO:0000313" key="5">
    <source>
        <dbReference type="Ensembl" id="ENSJJAP00000001506.1"/>
    </source>
</evidence>
<name>A0A8C5K2E2_JACJA</name>
<dbReference type="GO" id="GO:0005829">
    <property type="term" value="C:cytosol"/>
    <property type="evidence" value="ECO:0007669"/>
    <property type="project" value="Ensembl"/>
</dbReference>
<dbReference type="InterPro" id="IPR003297">
    <property type="entry name" value="IL-1RA/IL-36"/>
</dbReference>
<dbReference type="Pfam" id="PF00340">
    <property type="entry name" value="IL1"/>
    <property type="match status" value="1"/>
</dbReference>
<dbReference type="FunFam" id="2.80.10.50:FF:000013">
    <property type="entry name" value="Interleukin-1"/>
    <property type="match status" value="1"/>
</dbReference>
<dbReference type="SMART" id="SM00125">
    <property type="entry name" value="IL1"/>
    <property type="match status" value="1"/>
</dbReference>
<dbReference type="GO" id="GO:0005654">
    <property type="term" value="C:nucleoplasm"/>
    <property type="evidence" value="ECO:0007669"/>
    <property type="project" value="Ensembl"/>
</dbReference>
<dbReference type="GeneTree" id="ENSGT00950000182943"/>
<dbReference type="AlphaFoldDB" id="A0A8C5K2E2"/>
<dbReference type="GO" id="GO:0019221">
    <property type="term" value="P:cytokine-mediated signaling pathway"/>
    <property type="evidence" value="ECO:0007669"/>
    <property type="project" value="TreeGrafter"/>
</dbReference>
<dbReference type="InterPro" id="IPR008996">
    <property type="entry name" value="IL1/FGF"/>
</dbReference>
<dbReference type="SUPFAM" id="SSF50353">
    <property type="entry name" value="Cytokine"/>
    <property type="match status" value="1"/>
</dbReference>
<evidence type="ECO:0000256" key="4">
    <source>
        <dbReference type="RuleBase" id="RU003753"/>
    </source>
</evidence>
<dbReference type="PANTHER" id="PTHR10078">
    <property type="entry name" value="INTERLEUKIN-1 FAMILY MEMBER"/>
    <property type="match status" value="1"/>
</dbReference>
<dbReference type="PANTHER" id="PTHR10078:SF27">
    <property type="entry name" value="INTERLEUKIN-36 GAMMA"/>
    <property type="match status" value="1"/>
</dbReference>
<dbReference type="Gene3D" id="2.80.10.50">
    <property type="match status" value="1"/>
</dbReference>
<keyword evidence="3 4" id="KW-0964">Secreted</keyword>
<comment type="subcellular location">
    <subcellularLocation>
        <location evidence="1 4">Secreted</location>
    </subcellularLocation>
</comment>
<dbReference type="GO" id="GO:0005125">
    <property type="term" value="F:cytokine activity"/>
    <property type="evidence" value="ECO:0007669"/>
    <property type="project" value="UniProtKB-UniRule"/>
</dbReference>
<dbReference type="PRINTS" id="PR00264">
    <property type="entry name" value="INTERLEUKIN1"/>
</dbReference>
<keyword evidence="6" id="KW-1185">Reference proteome</keyword>
<dbReference type="GO" id="GO:0002437">
    <property type="term" value="P:inflammatory response to antigenic stimulus"/>
    <property type="evidence" value="ECO:0007669"/>
    <property type="project" value="TreeGrafter"/>
</dbReference>
<protein>
    <recommendedName>
        <fullName evidence="4">Interleukin-1</fullName>
    </recommendedName>
</protein>
<dbReference type="OMA" id="MCLFCED"/>
<sequence length="161" mass="18310">RLALSIWDPKPSYLSYRQLSDLDQQVWILHGQALVVVPRNKNVISVTVTIIACKYPESLEQNKGTPIYLGIKNPDMCLFCEDVDGQPTLQLKKEKIMDLYHKPEPVKPFLFYHIQTGGTSTFESVAFPGWFIASSKKGQPIFLTSDQGKFYNINFNLDISP</sequence>
<reference evidence="5" key="1">
    <citation type="submission" date="2025-08" db="UniProtKB">
        <authorList>
            <consortium name="Ensembl"/>
        </authorList>
    </citation>
    <scope>IDENTIFICATION</scope>
</reference>
<dbReference type="GO" id="GO:0071222">
    <property type="term" value="P:cellular response to lipopolysaccharide"/>
    <property type="evidence" value="ECO:0007669"/>
    <property type="project" value="TreeGrafter"/>
</dbReference>
<dbReference type="GO" id="GO:0005886">
    <property type="term" value="C:plasma membrane"/>
    <property type="evidence" value="ECO:0007669"/>
    <property type="project" value="Ensembl"/>
</dbReference>
<dbReference type="Ensembl" id="ENSJJAT00000002162.1">
    <property type="protein sequence ID" value="ENSJJAP00000001506.1"/>
    <property type="gene ID" value="ENSJJAG00000001783.1"/>
</dbReference>
<evidence type="ECO:0000256" key="1">
    <source>
        <dbReference type="ARBA" id="ARBA00004613"/>
    </source>
</evidence>
<evidence type="ECO:0000256" key="3">
    <source>
        <dbReference type="ARBA" id="ARBA00022525"/>
    </source>
</evidence>
<dbReference type="CDD" id="cd23300">
    <property type="entry name" value="beta-trefoil_IL36"/>
    <property type="match status" value="1"/>
</dbReference>
<accession>A0A8C5K2E2</accession>
<dbReference type="InterPro" id="IPR000975">
    <property type="entry name" value="IL-1_fam"/>
</dbReference>
<evidence type="ECO:0000256" key="2">
    <source>
        <dbReference type="ARBA" id="ARBA00010448"/>
    </source>
</evidence>
<dbReference type="GO" id="GO:0010628">
    <property type="term" value="P:positive regulation of gene expression"/>
    <property type="evidence" value="ECO:0007669"/>
    <property type="project" value="TreeGrafter"/>
</dbReference>